<name>A0A4S2KV83_9HYME</name>
<feature type="domain" description="Laminin G" evidence="21">
    <location>
        <begin position="1250"/>
        <end position="1416"/>
    </location>
</feature>
<dbReference type="GO" id="GO:0008897">
    <property type="term" value="F:holo-[acyl-carrier-protein] synthase activity"/>
    <property type="evidence" value="ECO:0007669"/>
    <property type="project" value="UniProtKB-EC"/>
</dbReference>
<comment type="caution">
    <text evidence="18">Lacks conserved residue(s) required for the propagation of feature annotation.</text>
</comment>
<evidence type="ECO:0000313" key="24">
    <source>
        <dbReference type="Proteomes" id="UP000310200"/>
    </source>
</evidence>
<dbReference type="SMART" id="SM00231">
    <property type="entry name" value="FA58C"/>
    <property type="match status" value="1"/>
</dbReference>
<feature type="domain" description="Laminin G" evidence="21">
    <location>
        <begin position="826"/>
        <end position="993"/>
    </location>
</feature>
<feature type="transmembrane region" description="Helical" evidence="19">
    <location>
        <begin position="1672"/>
        <end position="1692"/>
    </location>
</feature>
<dbReference type="SMART" id="SM00181">
    <property type="entry name" value="EGF"/>
    <property type="match status" value="2"/>
</dbReference>
<evidence type="ECO:0000256" key="10">
    <source>
        <dbReference type="ARBA" id="ARBA00022949"/>
    </source>
</evidence>
<evidence type="ECO:0000256" key="6">
    <source>
        <dbReference type="ARBA" id="ARBA00022536"/>
    </source>
</evidence>
<evidence type="ECO:0000256" key="2">
    <source>
        <dbReference type="ARBA" id="ARBA00004479"/>
    </source>
</evidence>
<dbReference type="PROSITE" id="PS50025">
    <property type="entry name" value="LAM_G_DOMAIN"/>
    <property type="match status" value="4"/>
</dbReference>
<evidence type="ECO:0000256" key="11">
    <source>
        <dbReference type="ARBA" id="ARBA00022989"/>
    </source>
</evidence>
<keyword evidence="10" id="KW-0965">Cell junction</keyword>
<protein>
    <recommendedName>
        <fullName evidence="5">L-aminoadipate-semialdehyde dehydrogenase-phosphopantetheinyl transferase</fullName>
    </recommendedName>
    <alternativeName>
        <fullName evidence="14">4'-phosphopantetheinyl transferase</fullName>
    </alternativeName>
    <alternativeName>
        <fullName evidence="15">Alpha-aminoadipic semialdehyde dehydrogenase-phosphopantetheinyl transferase</fullName>
    </alternativeName>
</protein>
<dbReference type="InterPro" id="IPR001791">
    <property type="entry name" value="Laminin_G"/>
</dbReference>
<keyword evidence="6 18" id="KW-0245">EGF-like domain</keyword>
<evidence type="ECO:0000256" key="14">
    <source>
        <dbReference type="ARBA" id="ARBA00030484"/>
    </source>
</evidence>
<comment type="similarity">
    <text evidence="4">Belongs to the neurexin family.</text>
</comment>
<evidence type="ECO:0000256" key="9">
    <source>
        <dbReference type="ARBA" id="ARBA00022729"/>
    </source>
</evidence>
<organism evidence="23 24">
    <name type="scientific">Temnothorax longispinosus</name>
    <dbReference type="NCBI Taxonomy" id="300112"/>
    <lineage>
        <taxon>Eukaryota</taxon>
        <taxon>Metazoa</taxon>
        <taxon>Ecdysozoa</taxon>
        <taxon>Arthropoda</taxon>
        <taxon>Hexapoda</taxon>
        <taxon>Insecta</taxon>
        <taxon>Pterygota</taxon>
        <taxon>Neoptera</taxon>
        <taxon>Endopterygota</taxon>
        <taxon>Hymenoptera</taxon>
        <taxon>Apocrita</taxon>
        <taxon>Aculeata</taxon>
        <taxon>Formicoidea</taxon>
        <taxon>Formicidae</taxon>
        <taxon>Myrmicinae</taxon>
        <taxon>Temnothorax</taxon>
    </lineage>
</organism>
<evidence type="ECO:0000256" key="17">
    <source>
        <dbReference type="ARBA" id="ARBA00048794"/>
    </source>
</evidence>
<evidence type="ECO:0000259" key="22">
    <source>
        <dbReference type="PROSITE" id="PS50026"/>
    </source>
</evidence>
<dbReference type="InterPro" id="IPR008979">
    <property type="entry name" value="Galactose-bd-like_sf"/>
</dbReference>
<evidence type="ECO:0000256" key="16">
    <source>
        <dbReference type="ARBA" id="ARBA00048641"/>
    </source>
</evidence>
<dbReference type="Pfam" id="PF22624">
    <property type="entry name" value="AASDHPPT_N"/>
    <property type="match status" value="1"/>
</dbReference>
<dbReference type="SUPFAM" id="SSF49899">
    <property type="entry name" value="Concanavalin A-like lectins/glucanases"/>
    <property type="match status" value="4"/>
</dbReference>
<reference evidence="23 24" key="1">
    <citation type="journal article" date="2019" name="Philos. Trans. R. Soc. Lond., B, Biol. Sci.">
        <title>Ant behaviour and brain gene expression of defending hosts depend on the ecological success of the intruding social parasite.</title>
        <authorList>
            <person name="Kaur R."/>
            <person name="Stoldt M."/>
            <person name="Jongepier E."/>
            <person name="Feldmeyer B."/>
            <person name="Menzel F."/>
            <person name="Bornberg-Bauer E."/>
            <person name="Foitzik S."/>
        </authorList>
    </citation>
    <scope>NUCLEOTIDE SEQUENCE [LARGE SCALE GENOMIC DNA]</scope>
    <source>
        <tissue evidence="23">Whole body</tissue>
    </source>
</reference>
<evidence type="ECO:0000313" key="23">
    <source>
        <dbReference type="EMBL" id="TGZ51977.1"/>
    </source>
</evidence>
<dbReference type="InterPro" id="IPR055066">
    <property type="entry name" value="AASDHPPT_N"/>
</dbReference>
<dbReference type="SMART" id="SM00282">
    <property type="entry name" value="LamG"/>
    <property type="match status" value="4"/>
</dbReference>
<comment type="subcellular location">
    <subcellularLocation>
        <location evidence="1">Cell junction</location>
    </subcellularLocation>
    <subcellularLocation>
        <location evidence="2">Membrane</location>
        <topology evidence="2">Single-pass type I membrane protein</topology>
    </subcellularLocation>
</comment>
<comment type="catalytic activity">
    <reaction evidence="17">
        <text>apo-[ACP] + acetyl-CoA = acetyl-[ACP] + adenosine 3',5'-bisphosphate + H(+)</text>
        <dbReference type="Rhea" id="RHEA:46564"/>
        <dbReference type="Rhea" id="RHEA-COMP:9621"/>
        <dbReference type="Rhea" id="RHEA-COMP:9690"/>
        <dbReference type="ChEBI" id="CHEBI:15378"/>
        <dbReference type="ChEBI" id="CHEBI:29999"/>
        <dbReference type="ChEBI" id="CHEBI:57288"/>
        <dbReference type="ChEBI" id="CHEBI:58343"/>
        <dbReference type="ChEBI" id="CHEBI:78446"/>
    </reaction>
    <physiologicalReaction direction="left-to-right" evidence="17">
        <dbReference type="Rhea" id="RHEA:46565"/>
    </physiologicalReaction>
</comment>
<dbReference type="Gene3D" id="2.60.120.200">
    <property type="match status" value="4"/>
</dbReference>
<dbReference type="PROSITE" id="PS50026">
    <property type="entry name" value="EGF_3"/>
    <property type="match status" value="2"/>
</dbReference>
<evidence type="ECO:0000256" key="3">
    <source>
        <dbReference type="ARBA" id="ARBA00006195"/>
    </source>
</evidence>
<evidence type="ECO:0000256" key="5">
    <source>
        <dbReference type="ARBA" id="ARBA00016301"/>
    </source>
</evidence>
<evidence type="ECO:0000256" key="18">
    <source>
        <dbReference type="PROSITE-ProRule" id="PRU00076"/>
    </source>
</evidence>
<dbReference type="SMART" id="SM00294">
    <property type="entry name" value="4.1m"/>
    <property type="match status" value="2"/>
</dbReference>
<evidence type="ECO:0000256" key="1">
    <source>
        <dbReference type="ARBA" id="ARBA00004282"/>
    </source>
</evidence>
<evidence type="ECO:0000256" key="15">
    <source>
        <dbReference type="ARBA" id="ARBA00033443"/>
    </source>
</evidence>
<feature type="domain" description="EGF-like" evidence="22">
    <location>
        <begin position="995"/>
        <end position="1032"/>
    </location>
</feature>
<dbReference type="Pfam" id="PF00754">
    <property type="entry name" value="F5_F8_type_C"/>
    <property type="match status" value="2"/>
</dbReference>
<feature type="transmembrane region" description="Helical" evidence="19">
    <location>
        <begin position="1778"/>
        <end position="1798"/>
    </location>
</feature>
<dbReference type="Pfam" id="PF01648">
    <property type="entry name" value="ACPS"/>
    <property type="match status" value="1"/>
</dbReference>
<dbReference type="CDD" id="cd00054">
    <property type="entry name" value="EGF_CA"/>
    <property type="match status" value="2"/>
</dbReference>
<dbReference type="InterPro" id="IPR000421">
    <property type="entry name" value="FA58C"/>
</dbReference>
<dbReference type="Pfam" id="PF02210">
    <property type="entry name" value="Laminin_G_2"/>
    <property type="match status" value="4"/>
</dbReference>
<dbReference type="GO" id="GO:0016020">
    <property type="term" value="C:membrane"/>
    <property type="evidence" value="ECO:0007669"/>
    <property type="project" value="UniProtKB-SubCell"/>
</dbReference>
<feature type="domain" description="Laminin G" evidence="21">
    <location>
        <begin position="1455"/>
        <end position="1637"/>
    </location>
</feature>
<evidence type="ECO:0000256" key="7">
    <source>
        <dbReference type="ARBA" id="ARBA00022679"/>
    </source>
</evidence>
<dbReference type="PANTHER" id="PTHR15036:SF91">
    <property type="entry name" value="NEUREXIN-4"/>
    <property type="match status" value="1"/>
</dbReference>
<keyword evidence="12 19" id="KW-0472">Membrane</keyword>
<keyword evidence="7" id="KW-0808">Transferase</keyword>
<feature type="transmembrane region" description="Helical" evidence="19">
    <location>
        <begin position="1833"/>
        <end position="1853"/>
    </location>
</feature>
<dbReference type="CDD" id="cd00110">
    <property type="entry name" value="LamG"/>
    <property type="match status" value="4"/>
</dbReference>
<dbReference type="PROSITE" id="PS01286">
    <property type="entry name" value="FA58C_2"/>
    <property type="match status" value="1"/>
</dbReference>
<comment type="caution">
    <text evidence="23">The sequence shown here is derived from an EMBL/GenBank/DDBJ whole genome shotgun (WGS) entry which is preliminary data.</text>
</comment>
<dbReference type="GO" id="GO:0070161">
    <property type="term" value="C:anchoring junction"/>
    <property type="evidence" value="ECO:0007669"/>
    <property type="project" value="UniProtKB-SubCell"/>
</dbReference>
<dbReference type="GO" id="GO:0000287">
    <property type="term" value="F:magnesium ion binding"/>
    <property type="evidence" value="ECO:0007669"/>
    <property type="project" value="InterPro"/>
</dbReference>
<sequence length="2065" mass="234812">MQGRRYDTISIALLPACAMSIQRYEVLYLQEVTDVEIGRVYAARRVTNGNGETAKQTAAARGAAFIPASRHSSSLLIRVIGVPPIVGACPRKESRRKVHTGEKSSASGTRLVFLGARESRGGTETRDVFQAQGCDGTMTALGCLVYAFAVAAGSLAYAYDDECIFPLLDRAQLTATTSLPERGPNNARLNAVRWAFNWKEWNPSEREFEHATSCIQSDEKERLKRFVFRKDVRASLVGRLLMRKFVNEYAGLPYDKIIFVRDEHNRPVLKDNSTFVNFNVSHQGSYTVLAGEIKNVKIGVDVMTLEYNEGKNISEFFRLMNKHFSAAEWDEIGGSGKSGAEQMSMFFRHWALKESYVKALGVGVFVDLGSIDFRTTSKLSEDSITTDTVLHVNGIKQDWLFEETLLDSRHCVAVALQENDNSLRLRSNTPFEIMNYDKLVAHAVPLFPIDPQYTIQYFAKYEQPYSDFGQYLIIDLGQVMNITAVATQGRSSQNEYVMEYRIGYGTNGLDYVDFKEEDGHAKLGFTGDSAWSPELSSYNQHLTMELGDRYEIRSIATRGRAHTNEYVTEYIIQYSDDGQAWASYESQDGVDEMFKGNVDGDRIKLNKFEVPIIAQWIRINPTRWRDRISLRVELYGCDYVSDVVSFNGSSLVRLDLLREPIETDRHFIRFRFKTNNADGVLMYSRGTQGDYIALQLRDNRMLLNIDLGSGIMTSLSVGSLLDDNMWHDVLISRNRKNISFSVDRVLIKGRIKGEFHRLDLNRELYIGGVPNKQDGLVVNQNFTGCIENFYLNATNIIHELKETIYDENLRYYKINTIYTCPEPPIIPVTFLTPGSFARLRGYEGVPSMNVSLAFRTYEERGIILHHQFTTPGFVKLYLEEGQLKVDVKTKEYPFATLDNFYEKFNDGKWHQVILTIAKNSLVLNVDGRPMKTERLLDMLTGSHYLIGGVIGAGSNYGFVGCMRMISIDGNYKLPTDWKEEEYCCKNEVVFDTCQMVDRCNPNPCKHFGVCRQNSEEFSCDCANTGYTGAVCHTSLNPLSCEAYKNMNSVNQRAEIKIDVDGSGPLKPFPVTCEFFADGRVMTVLRHSNEHSTPVDGFEEPGSFIQDVNYDADLDQIEALLNRSISCRQRINYACKHSRLFNSPVSQGDYFRPNSWWVSRNNQKMDYWGGALPGSRKCECGILGNCADPTKWCNCDANLEGWLEDGGDITEKEYLPVKQLRFGDTGTPLDEKEGRYMLGPLICEGDDLFKNVVTFRIVDATINLPTFDIGHSGDIYFEFKTTVEDAVIIHSRGPTDYIKVSINTGNQIHFQYVAGGGPLTVSVQTSYNLADNQWHSVSVERNRKEARIVIDGALKNEVREPPGPVRALHLTSAFVVGATTDYRDGFVGCLRALLLNGQLQDLRGYARRGLYGITEDCIGRCESNPCLNNGTCHERYDGYWCDCRWTAFKGPICADEIGVNMRPSSMIKYDFMGSWRSTIAEKIRVGFTTTNPKGFLLGLFSNISGEYMTIMVSNSGHLRVVFDFGFERQEVIFPFKHFGLGQYHDVRIGRKNSGATLIMQIDNYEPKEFNFNIKNSADAQFNNIQYMYIGRNESMTEGFAGCISRVEFDDIYPLKLLFQENGPINVRSLGTPLTEDFCGVEPITHPPDIVETRPPPDVDEEKVRAAYNETDTAILGSVLAVILIALVIMAILIGRYMSRHKGEYLTQEDKGAEIALDPDSAVVNSATGHQVQKKKEWDTEMNHRNRIQKAEIAITFCKTKSEFWLAFSELVSLYNIHEIVIPYFLIMWYIIIILIVSLFQFKCIFTVEHKRAFYFTVLIEMSTVQSVFNTFFRFILFSLVYVIILQMFFFLLNLQTHCSNLIIKNNNCNDNYNGRKDNNCILIIIFVISAIYKSVSSTTITLNRKHAFFTFLYEQTANTNNTQRTELNKNKSFMRSILVLFFIKTFLNLLTDIIYETFTYGSPGGLASSDDVASKHAKHNYKSFCNQRHYARETYNVSSHSNVDFFSRARYVSPLDISTFFIYPTFRRYVSYELIEIAISLKYAVLFVKHPSYDTEINFISVFFLS</sequence>
<evidence type="ECO:0000256" key="8">
    <source>
        <dbReference type="ARBA" id="ARBA00022692"/>
    </source>
</evidence>
<accession>A0A4S2KV83</accession>
<dbReference type="Gene3D" id="3.90.470.20">
    <property type="entry name" value="4'-phosphopantetheinyl transferase domain"/>
    <property type="match status" value="2"/>
</dbReference>
<comment type="similarity">
    <text evidence="3">Belongs to the P-Pant transferase superfamily. AcpS family.</text>
</comment>
<keyword evidence="8 19" id="KW-0812">Transmembrane</keyword>
<dbReference type="InterPro" id="IPR050372">
    <property type="entry name" value="Neurexin-related_CASP"/>
</dbReference>
<dbReference type="CDD" id="cd00057">
    <property type="entry name" value="FA58C"/>
    <property type="match status" value="1"/>
</dbReference>
<dbReference type="SUPFAM" id="SSF49785">
    <property type="entry name" value="Galactose-binding domain-like"/>
    <property type="match status" value="2"/>
</dbReference>
<dbReference type="Pfam" id="PF00008">
    <property type="entry name" value="EGF"/>
    <property type="match status" value="1"/>
</dbReference>
<dbReference type="InterPro" id="IPR037143">
    <property type="entry name" value="4-PPantetheinyl_Trfase_dom_sf"/>
</dbReference>
<dbReference type="PROSITE" id="PS50022">
    <property type="entry name" value="FA58C_3"/>
    <property type="match status" value="1"/>
</dbReference>
<dbReference type="STRING" id="300112.A0A4S2KV83"/>
<dbReference type="FunFam" id="2.60.120.260:FF:000016">
    <property type="entry name" value="Contactin-associated protein-like 4 isoform 1"/>
    <property type="match status" value="1"/>
</dbReference>
<keyword evidence="24" id="KW-1185">Reference proteome</keyword>
<dbReference type="EMBL" id="QBLH01001405">
    <property type="protein sequence ID" value="TGZ51977.1"/>
    <property type="molecule type" value="Genomic_DNA"/>
</dbReference>
<keyword evidence="13" id="KW-1015">Disulfide bond</keyword>
<dbReference type="SUPFAM" id="SSF56214">
    <property type="entry name" value="4'-phosphopantetheinyl transferase"/>
    <property type="match status" value="2"/>
</dbReference>
<evidence type="ECO:0000256" key="4">
    <source>
        <dbReference type="ARBA" id="ARBA00010241"/>
    </source>
</evidence>
<dbReference type="InterPro" id="IPR000742">
    <property type="entry name" value="EGF"/>
</dbReference>
<feature type="domain" description="Laminin G" evidence="21">
    <location>
        <begin position="641"/>
        <end position="820"/>
    </location>
</feature>
<dbReference type="InterPro" id="IPR008278">
    <property type="entry name" value="4-PPantetheinyl_Trfase_dom"/>
</dbReference>
<keyword evidence="9" id="KW-0732">Signal</keyword>
<keyword evidence="11 19" id="KW-1133">Transmembrane helix</keyword>
<evidence type="ECO:0000256" key="13">
    <source>
        <dbReference type="ARBA" id="ARBA00023157"/>
    </source>
</evidence>
<evidence type="ECO:0000259" key="20">
    <source>
        <dbReference type="PROSITE" id="PS50022"/>
    </source>
</evidence>
<evidence type="ECO:0000256" key="19">
    <source>
        <dbReference type="SAM" id="Phobius"/>
    </source>
</evidence>
<dbReference type="InterPro" id="IPR003585">
    <property type="entry name" value="Neurexin-like"/>
</dbReference>
<evidence type="ECO:0000259" key="21">
    <source>
        <dbReference type="PROSITE" id="PS50025"/>
    </source>
</evidence>
<feature type="domain" description="F5/8 type C" evidence="20">
    <location>
        <begin position="485"/>
        <end position="637"/>
    </location>
</feature>
<proteinExistence type="inferred from homology"/>
<gene>
    <name evidence="23" type="ORF">DBV15_06978</name>
</gene>
<feature type="domain" description="EGF-like" evidence="22">
    <location>
        <begin position="1417"/>
        <end position="1453"/>
    </location>
</feature>
<dbReference type="Gene3D" id="2.60.120.1000">
    <property type="match status" value="1"/>
</dbReference>
<dbReference type="Gene3D" id="2.60.120.260">
    <property type="entry name" value="Galactose-binding domain-like"/>
    <property type="match status" value="2"/>
</dbReference>
<evidence type="ECO:0000256" key="12">
    <source>
        <dbReference type="ARBA" id="ARBA00023136"/>
    </source>
</evidence>
<dbReference type="Proteomes" id="UP000310200">
    <property type="component" value="Unassembled WGS sequence"/>
</dbReference>
<dbReference type="PANTHER" id="PTHR15036">
    <property type="entry name" value="PIKACHURIN-LIKE PROTEIN"/>
    <property type="match status" value="1"/>
</dbReference>
<dbReference type="Gene3D" id="2.10.25.10">
    <property type="entry name" value="Laminin"/>
    <property type="match status" value="2"/>
</dbReference>
<comment type="catalytic activity">
    <reaction evidence="16">
        <text>apo-[ACP] + CoA = holo-[ACP] + adenosine 3',5'-bisphosphate + H(+)</text>
        <dbReference type="Rhea" id="RHEA:12068"/>
        <dbReference type="Rhea" id="RHEA-COMP:9685"/>
        <dbReference type="Rhea" id="RHEA-COMP:9690"/>
        <dbReference type="ChEBI" id="CHEBI:15378"/>
        <dbReference type="ChEBI" id="CHEBI:29999"/>
        <dbReference type="ChEBI" id="CHEBI:57287"/>
        <dbReference type="ChEBI" id="CHEBI:58343"/>
        <dbReference type="ChEBI" id="CHEBI:64479"/>
        <dbReference type="EC" id="2.7.8.7"/>
    </reaction>
    <physiologicalReaction direction="left-to-right" evidence="16">
        <dbReference type="Rhea" id="RHEA:12069"/>
    </physiologicalReaction>
</comment>
<dbReference type="InterPro" id="IPR013320">
    <property type="entry name" value="ConA-like_dom_sf"/>
</dbReference>
<dbReference type="FunFam" id="3.90.470.20:FF:000003">
    <property type="entry name" value="L-aminoadipate-semialdehyde dehydrogenase-phosphopantetheinyl transferase"/>
    <property type="match status" value="1"/>
</dbReference>